<dbReference type="EMBL" id="PQIB02000013">
    <property type="protein sequence ID" value="RLM75299.1"/>
    <property type="molecule type" value="Genomic_DNA"/>
</dbReference>
<accession>A0A3L6Q9K7</accession>
<keyword evidence="3" id="KW-1185">Reference proteome</keyword>
<evidence type="ECO:0000256" key="1">
    <source>
        <dbReference type="SAM" id="MobiDB-lite"/>
    </source>
</evidence>
<protein>
    <submittedName>
        <fullName evidence="2">Uncharacterized protein</fullName>
    </submittedName>
</protein>
<comment type="caution">
    <text evidence="2">The sequence shown here is derived from an EMBL/GenBank/DDBJ whole genome shotgun (WGS) entry which is preliminary data.</text>
</comment>
<sequence>MMNSKRVDARLQKEQPTHAARNVEKEGKRPKEKSKWASCWDQKVPRAQESNVRSFVGRSEKQNGNMRSTRSSWQENTDHDSAIRNQMEVKKSTVRNDNHLELSKGLVKGGSLEGSSVRRQMELNIPVEQNVCKETNKASSNRDCFRIQRAH</sequence>
<reference evidence="3" key="1">
    <citation type="journal article" date="2019" name="Nat. Commun.">
        <title>The genome of broomcorn millet.</title>
        <authorList>
            <person name="Zou C."/>
            <person name="Miki D."/>
            <person name="Li D."/>
            <person name="Tang Q."/>
            <person name="Xiao L."/>
            <person name="Rajput S."/>
            <person name="Deng P."/>
            <person name="Jia W."/>
            <person name="Huang R."/>
            <person name="Zhang M."/>
            <person name="Sun Y."/>
            <person name="Hu J."/>
            <person name="Fu X."/>
            <person name="Schnable P.S."/>
            <person name="Li F."/>
            <person name="Zhang H."/>
            <person name="Feng B."/>
            <person name="Zhu X."/>
            <person name="Liu R."/>
            <person name="Schnable J.C."/>
            <person name="Zhu J.-K."/>
            <person name="Zhang H."/>
        </authorList>
    </citation>
    <scope>NUCLEOTIDE SEQUENCE [LARGE SCALE GENOMIC DNA]</scope>
</reference>
<organism evidence="2 3">
    <name type="scientific">Panicum miliaceum</name>
    <name type="common">Proso millet</name>
    <name type="synonym">Broomcorn millet</name>
    <dbReference type="NCBI Taxonomy" id="4540"/>
    <lineage>
        <taxon>Eukaryota</taxon>
        <taxon>Viridiplantae</taxon>
        <taxon>Streptophyta</taxon>
        <taxon>Embryophyta</taxon>
        <taxon>Tracheophyta</taxon>
        <taxon>Spermatophyta</taxon>
        <taxon>Magnoliopsida</taxon>
        <taxon>Liliopsida</taxon>
        <taxon>Poales</taxon>
        <taxon>Poaceae</taxon>
        <taxon>PACMAD clade</taxon>
        <taxon>Panicoideae</taxon>
        <taxon>Panicodae</taxon>
        <taxon>Paniceae</taxon>
        <taxon>Panicinae</taxon>
        <taxon>Panicum</taxon>
        <taxon>Panicum sect. Panicum</taxon>
    </lineage>
</organism>
<gene>
    <name evidence="2" type="ORF">C2845_PM15G16670</name>
</gene>
<feature type="region of interest" description="Disordered" evidence="1">
    <location>
        <begin position="1"/>
        <end position="83"/>
    </location>
</feature>
<name>A0A3L6Q9K7_PANMI</name>
<evidence type="ECO:0000313" key="2">
    <source>
        <dbReference type="EMBL" id="RLM75299.1"/>
    </source>
</evidence>
<evidence type="ECO:0000313" key="3">
    <source>
        <dbReference type="Proteomes" id="UP000275267"/>
    </source>
</evidence>
<dbReference type="AlphaFoldDB" id="A0A3L6Q9K7"/>
<feature type="compositionally biased region" description="Basic and acidic residues" evidence="1">
    <location>
        <begin position="1"/>
        <end position="35"/>
    </location>
</feature>
<dbReference type="Proteomes" id="UP000275267">
    <property type="component" value="Unassembled WGS sequence"/>
</dbReference>
<dbReference type="STRING" id="4540.A0A3L6Q9K7"/>
<feature type="compositionally biased region" description="Polar residues" evidence="1">
    <location>
        <begin position="62"/>
        <end position="75"/>
    </location>
</feature>
<proteinExistence type="predicted"/>